<comment type="caution">
    <text evidence="3">The sequence shown here is derived from an EMBL/GenBank/DDBJ whole genome shotgun (WGS) entry which is preliminary data.</text>
</comment>
<dbReference type="Proteomes" id="UP000481861">
    <property type="component" value="Unassembled WGS sequence"/>
</dbReference>
<evidence type="ECO:0000313" key="3">
    <source>
        <dbReference type="EMBL" id="KAF2876095.1"/>
    </source>
</evidence>
<protein>
    <recommendedName>
        <fullName evidence="2">SEP domain-containing protein</fullName>
    </recommendedName>
</protein>
<accession>A0A7C8MGM8</accession>
<sequence>MMHGLTGTVILWLPNSALPEDFNLIDHQSAPDHQVHLWRDGFSIGKGGLLSHGYSKHKQWLTLIHSGVAPSELFATKPGEPIDVEVIPHEDEDYKEAAARVSGYLSAPEKQLAKVFGIVDPDARLVVELQRVVAPQIDTHAGMVVKYTGHIAAADSVDKLRVEQKRLAFEFIADTNGNGPLEFKGPPLPAPAPPASASRPAIPNKPASLIGISPSTARAMVELVCGKDYTLFWEKAMLIDKKRKVARGRREDYLAQQHQRGNLKWVYNHKDWVCPFCDQYHYGKNVHCPTEGCGVWILAELEDAIAAEKEKVAVEALSALDIKESVNKAGGKAERKTETRYVEGNRVIFFARPSPERVAAAAATPFLSLMAMFPKDAAGNPAT</sequence>
<dbReference type="SMART" id="SM00553">
    <property type="entry name" value="SEP"/>
    <property type="match status" value="1"/>
</dbReference>
<proteinExistence type="predicted"/>
<dbReference type="Pfam" id="PF08059">
    <property type="entry name" value="SEP"/>
    <property type="match status" value="1"/>
</dbReference>
<dbReference type="EMBL" id="JAADJZ010000003">
    <property type="protein sequence ID" value="KAF2876095.1"/>
    <property type="molecule type" value="Genomic_DNA"/>
</dbReference>
<dbReference type="InterPro" id="IPR036241">
    <property type="entry name" value="NSFL1C_SEP_dom_sf"/>
</dbReference>
<gene>
    <name evidence="3" type="ORF">BDV95DRAFT_216734</name>
</gene>
<organism evidence="3 4">
    <name type="scientific">Massariosphaeria phaeospora</name>
    <dbReference type="NCBI Taxonomy" id="100035"/>
    <lineage>
        <taxon>Eukaryota</taxon>
        <taxon>Fungi</taxon>
        <taxon>Dikarya</taxon>
        <taxon>Ascomycota</taxon>
        <taxon>Pezizomycotina</taxon>
        <taxon>Dothideomycetes</taxon>
        <taxon>Pleosporomycetidae</taxon>
        <taxon>Pleosporales</taxon>
        <taxon>Pleosporales incertae sedis</taxon>
        <taxon>Massariosphaeria</taxon>
    </lineage>
</organism>
<dbReference type="OrthoDB" id="25887at2759"/>
<feature type="signal peptide" evidence="1">
    <location>
        <begin position="1"/>
        <end position="19"/>
    </location>
</feature>
<evidence type="ECO:0000313" key="4">
    <source>
        <dbReference type="Proteomes" id="UP000481861"/>
    </source>
</evidence>
<evidence type="ECO:0000256" key="1">
    <source>
        <dbReference type="SAM" id="SignalP"/>
    </source>
</evidence>
<dbReference type="PROSITE" id="PS51399">
    <property type="entry name" value="SEP"/>
    <property type="match status" value="1"/>
</dbReference>
<feature type="domain" description="SEP" evidence="2">
    <location>
        <begin position="30"/>
        <end position="95"/>
    </location>
</feature>
<dbReference type="Gene3D" id="3.30.420.210">
    <property type="entry name" value="SEP domain"/>
    <property type="match status" value="1"/>
</dbReference>
<evidence type="ECO:0000259" key="2">
    <source>
        <dbReference type="PROSITE" id="PS51399"/>
    </source>
</evidence>
<dbReference type="AlphaFoldDB" id="A0A7C8MGM8"/>
<keyword evidence="4" id="KW-1185">Reference proteome</keyword>
<name>A0A7C8MGM8_9PLEO</name>
<feature type="chain" id="PRO_5028902586" description="SEP domain-containing protein" evidence="1">
    <location>
        <begin position="20"/>
        <end position="383"/>
    </location>
</feature>
<reference evidence="3 4" key="1">
    <citation type="submission" date="2020-01" db="EMBL/GenBank/DDBJ databases">
        <authorList>
            <consortium name="DOE Joint Genome Institute"/>
            <person name="Haridas S."/>
            <person name="Albert R."/>
            <person name="Binder M."/>
            <person name="Bloem J."/>
            <person name="Labutti K."/>
            <person name="Salamov A."/>
            <person name="Andreopoulos B."/>
            <person name="Baker S.E."/>
            <person name="Barry K."/>
            <person name="Bills G."/>
            <person name="Bluhm B.H."/>
            <person name="Cannon C."/>
            <person name="Castanera R."/>
            <person name="Culley D.E."/>
            <person name="Daum C."/>
            <person name="Ezra D."/>
            <person name="Gonzalez J.B."/>
            <person name="Henrissat B."/>
            <person name="Kuo A."/>
            <person name="Liang C."/>
            <person name="Lipzen A."/>
            <person name="Lutzoni F."/>
            <person name="Magnuson J."/>
            <person name="Mondo S."/>
            <person name="Nolan M."/>
            <person name="Ohm R."/>
            <person name="Pangilinan J."/>
            <person name="Park H.-J.H."/>
            <person name="Ramirez L."/>
            <person name="Alfaro M."/>
            <person name="Sun H."/>
            <person name="Tritt A."/>
            <person name="Yoshinaga Y."/>
            <person name="Zwiers L.-H.L."/>
            <person name="Turgeon B.G."/>
            <person name="Goodwin S.B."/>
            <person name="Spatafora J.W."/>
            <person name="Crous P.W."/>
            <person name="Grigoriev I.V."/>
        </authorList>
    </citation>
    <scope>NUCLEOTIDE SEQUENCE [LARGE SCALE GENOMIC DNA]</scope>
    <source>
        <strain evidence="3 4">CBS 611.86</strain>
    </source>
</reference>
<keyword evidence="1" id="KW-0732">Signal</keyword>
<dbReference type="InterPro" id="IPR012989">
    <property type="entry name" value="SEP_domain"/>
</dbReference>
<dbReference type="SUPFAM" id="SSF102848">
    <property type="entry name" value="NSFL1 (p97 ATPase) cofactor p47, SEP domain"/>
    <property type="match status" value="1"/>
</dbReference>